<dbReference type="SUPFAM" id="SSF53335">
    <property type="entry name" value="S-adenosyl-L-methionine-dependent methyltransferases"/>
    <property type="match status" value="1"/>
</dbReference>
<evidence type="ECO:0000256" key="3">
    <source>
        <dbReference type="ARBA" id="ARBA00023115"/>
    </source>
</evidence>
<gene>
    <name evidence="9" type="ORF">O6P43_022469</name>
</gene>
<dbReference type="KEGG" id="qsa:O6P43_022469"/>
<feature type="coiled-coil region" evidence="7">
    <location>
        <begin position="183"/>
        <end position="210"/>
    </location>
</feature>
<dbReference type="EC" id="2.5.1.79" evidence="5"/>
<name>A0AAD7PHM5_QUISA</name>
<organism evidence="9 10">
    <name type="scientific">Quillaja saponaria</name>
    <name type="common">Soap bark tree</name>
    <dbReference type="NCBI Taxonomy" id="32244"/>
    <lineage>
        <taxon>Eukaryota</taxon>
        <taxon>Viridiplantae</taxon>
        <taxon>Streptophyta</taxon>
        <taxon>Embryophyta</taxon>
        <taxon>Tracheophyta</taxon>
        <taxon>Spermatophyta</taxon>
        <taxon>Magnoliopsida</taxon>
        <taxon>eudicotyledons</taxon>
        <taxon>Gunneridae</taxon>
        <taxon>Pentapetalae</taxon>
        <taxon>rosids</taxon>
        <taxon>fabids</taxon>
        <taxon>Fabales</taxon>
        <taxon>Quillajaceae</taxon>
        <taxon>Quillaja</taxon>
    </lineage>
</organism>
<protein>
    <recommendedName>
        <fullName evidence="5">thermospermine synthase</fullName>
        <ecNumber evidence="5">2.5.1.79</ecNumber>
    </recommendedName>
</protein>
<dbReference type="GO" id="GO:0006596">
    <property type="term" value="P:polyamine biosynthetic process"/>
    <property type="evidence" value="ECO:0007669"/>
    <property type="project" value="UniProtKB-UniRule"/>
</dbReference>
<dbReference type="AlphaFoldDB" id="A0AAD7PHM5"/>
<evidence type="ECO:0000256" key="7">
    <source>
        <dbReference type="SAM" id="Coils"/>
    </source>
</evidence>
<evidence type="ECO:0000256" key="5">
    <source>
        <dbReference type="ARBA" id="ARBA00049721"/>
    </source>
</evidence>
<keyword evidence="7" id="KW-0175">Coiled coil</keyword>
<dbReference type="Gene3D" id="3.40.50.150">
    <property type="entry name" value="Vaccinia Virus protein VP39"/>
    <property type="match status" value="1"/>
</dbReference>
<dbReference type="EMBL" id="JARAOO010000009">
    <property type="protein sequence ID" value="KAJ7955961.1"/>
    <property type="molecule type" value="Genomic_DNA"/>
</dbReference>
<dbReference type="GO" id="GO:0010487">
    <property type="term" value="F:thermospermine synthase activity"/>
    <property type="evidence" value="ECO:0007669"/>
    <property type="project" value="UniProtKB-EC"/>
</dbReference>
<keyword evidence="10" id="KW-1185">Reference proteome</keyword>
<evidence type="ECO:0000256" key="4">
    <source>
        <dbReference type="ARBA" id="ARBA00048874"/>
    </source>
</evidence>
<sequence length="385" mass="43687">MNHDQPNGYATDNEEEIINVQNVDLDHIVDVSDFLNLEEELLNFDRIFPYQHTFTHWYEEELEEDLRWSFALNYNGILHVGRSEFHTLTLLDTKRFGKVLIIDGKLQSAERDEFIYHESLVHPALLIHDNPKSLFIMGGGEGSTAREALRQCQVIHVLLLFFLQEVVNICRECLTENQENFNNQKLQVVINDAKDELEKVEEKFDEIIGDLTDPLEGGPSNKLYTKSFYEGIVKPKLKENGIFATQAGPAGMISHKGVFTPIYNTVKQVFSYVIAYTAHVPSYADLCGWVLASDQPINLNAEILNTRITEKIQGELRYLDGEFIVASTILNKPIRASLANETNVITEENARFIHGHGATTNHSSWIIHDGGIIENYASVGNIPRT</sequence>
<evidence type="ECO:0000313" key="10">
    <source>
        <dbReference type="Proteomes" id="UP001163823"/>
    </source>
</evidence>
<keyword evidence="3 6" id="KW-0620">Polyamine biosynthesis</keyword>
<dbReference type="InterPro" id="IPR030374">
    <property type="entry name" value="PABS"/>
</dbReference>
<dbReference type="PROSITE" id="PS51006">
    <property type="entry name" value="PABS_2"/>
    <property type="match status" value="1"/>
</dbReference>
<dbReference type="PANTHER" id="PTHR43317">
    <property type="entry name" value="THERMOSPERMINE SYNTHASE ACAULIS5"/>
    <property type="match status" value="1"/>
</dbReference>
<comment type="caution">
    <text evidence="9">The sequence shown here is derived from an EMBL/GenBank/DDBJ whole genome shotgun (WGS) entry which is preliminary data.</text>
</comment>
<dbReference type="Gene3D" id="2.30.140.10">
    <property type="entry name" value="Spermidine synthase, tetramerisation domain"/>
    <property type="match status" value="1"/>
</dbReference>
<evidence type="ECO:0000259" key="8">
    <source>
        <dbReference type="PROSITE" id="PS51006"/>
    </source>
</evidence>
<dbReference type="InterPro" id="IPR001045">
    <property type="entry name" value="Spermi_synthase"/>
</dbReference>
<dbReference type="InterPro" id="IPR029063">
    <property type="entry name" value="SAM-dependent_MTases_sf"/>
</dbReference>
<evidence type="ECO:0000256" key="2">
    <source>
        <dbReference type="ARBA" id="ARBA00022679"/>
    </source>
</evidence>
<dbReference type="Pfam" id="PF17284">
    <property type="entry name" value="Spermine_synt_N"/>
    <property type="match status" value="1"/>
</dbReference>
<feature type="active site" description="Proton acceptor" evidence="6">
    <location>
        <position position="210"/>
    </location>
</feature>
<dbReference type="Pfam" id="PF01564">
    <property type="entry name" value="Spermine_synth"/>
    <property type="match status" value="1"/>
</dbReference>
<reference evidence="9" key="1">
    <citation type="journal article" date="2023" name="Science">
        <title>Elucidation of the pathway for biosynthesis of saponin adjuvants from the soapbark tree.</title>
        <authorList>
            <person name="Reed J."/>
            <person name="Orme A."/>
            <person name="El-Demerdash A."/>
            <person name="Owen C."/>
            <person name="Martin L.B.B."/>
            <person name="Misra R.C."/>
            <person name="Kikuchi S."/>
            <person name="Rejzek M."/>
            <person name="Martin A.C."/>
            <person name="Harkess A."/>
            <person name="Leebens-Mack J."/>
            <person name="Louveau T."/>
            <person name="Stephenson M.J."/>
            <person name="Osbourn A."/>
        </authorList>
    </citation>
    <scope>NUCLEOTIDE SEQUENCE</scope>
    <source>
        <strain evidence="9">S10</strain>
    </source>
</reference>
<comment type="catalytic activity">
    <reaction evidence="4">
        <text>S-adenosyl 3-(methylsulfanyl)propylamine + spermidine = thermospermine + S-methyl-5'-thioadenosine + H(+)</text>
        <dbReference type="Rhea" id="RHEA:30515"/>
        <dbReference type="ChEBI" id="CHEBI:15378"/>
        <dbReference type="ChEBI" id="CHEBI:17509"/>
        <dbReference type="ChEBI" id="CHEBI:57443"/>
        <dbReference type="ChEBI" id="CHEBI:57834"/>
        <dbReference type="ChEBI" id="CHEBI:59903"/>
        <dbReference type="EC" id="2.5.1.79"/>
    </reaction>
</comment>
<dbReference type="InterPro" id="IPR037163">
    <property type="entry name" value="Spermidine_synt_N_sf"/>
</dbReference>
<dbReference type="FunFam" id="3.40.50.150:FF:000088">
    <property type="entry name" value="Polyamine aminopropyltransferase"/>
    <property type="match status" value="1"/>
</dbReference>
<dbReference type="Proteomes" id="UP001163823">
    <property type="component" value="Chromosome 9"/>
</dbReference>
<accession>A0AAD7PHM5</accession>
<proteinExistence type="inferred from homology"/>
<evidence type="ECO:0000313" key="9">
    <source>
        <dbReference type="EMBL" id="KAJ7955961.1"/>
    </source>
</evidence>
<evidence type="ECO:0000256" key="1">
    <source>
        <dbReference type="ARBA" id="ARBA00007867"/>
    </source>
</evidence>
<keyword evidence="2 6" id="KW-0808">Transferase</keyword>
<dbReference type="HAMAP" id="MF_00198">
    <property type="entry name" value="Spermidine_synth"/>
    <property type="match status" value="1"/>
</dbReference>
<dbReference type="PANTHER" id="PTHR43317:SF10">
    <property type="entry name" value="PABS DOMAIN-CONTAINING PROTEIN"/>
    <property type="match status" value="1"/>
</dbReference>
<dbReference type="InterPro" id="IPR035246">
    <property type="entry name" value="Spermidine_synt_N"/>
</dbReference>
<feature type="domain" description="PABS" evidence="8">
    <location>
        <begin position="55"/>
        <end position="294"/>
    </location>
</feature>
<evidence type="ECO:0000256" key="6">
    <source>
        <dbReference type="PROSITE-ProRule" id="PRU00354"/>
    </source>
</evidence>
<comment type="similarity">
    <text evidence="1">Belongs to the spermidine/spermine synthase family.</text>
</comment>